<dbReference type="RefSeq" id="WP_381243100.1">
    <property type="nucleotide sequence ID" value="NZ_JBHSKH010000150.1"/>
</dbReference>
<evidence type="ECO:0000313" key="8">
    <source>
        <dbReference type="Proteomes" id="UP001597058"/>
    </source>
</evidence>
<comment type="similarity">
    <text evidence="2">Belongs to the SsgA family.</text>
</comment>
<evidence type="ECO:0000313" key="7">
    <source>
        <dbReference type="EMBL" id="MFD1312183.1"/>
    </source>
</evidence>
<name>A0ABW3XSQ6_9ACTN</name>
<reference evidence="8" key="1">
    <citation type="journal article" date="2019" name="Int. J. Syst. Evol. Microbiol.">
        <title>The Global Catalogue of Microorganisms (GCM) 10K type strain sequencing project: providing services to taxonomists for standard genome sequencing and annotation.</title>
        <authorList>
            <consortium name="The Broad Institute Genomics Platform"/>
            <consortium name="The Broad Institute Genome Sequencing Center for Infectious Disease"/>
            <person name="Wu L."/>
            <person name="Ma J."/>
        </authorList>
    </citation>
    <scope>NUCLEOTIDE SEQUENCE [LARGE SCALE GENOMIC DNA]</scope>
    <source>
        <strain evidence="8">CGMCC 4.7020</strain>
    </source>
</reference>
<comment type="caution">
    <text evidence="7">The sequence shown here is derived from an EMBL/GenBank/DDBJ whole genome shotgun (WGS) entry which is preliminary data.</text>
</comment>
<keyword evidence="5" id="KW-0717">Septation</keyword>
<dbReference type="Proteomes" id="UP001597058">
    <property type="component" value="Unassembled WGS sequence"/>
</dbReference>
<dbReference type="Gene3D" id="2.30.31.20">
    <property type="entry name" value="Sporulation-specific cell division protein SsgB"/>
    <property type="match status" value="1"/>
</dbReference>
<proteinExistence type="inferred from homology"/>
<keyword evidence="3" id="KW-0132">Cell division</keyword>
<evidence type="ECO:0000256" key="5">
    <source>
        <dbReference type="ARBA" id="ARBA00023210"/>
    </source>
</evidence>
<evidence type="ECO:0000256" key="2">
    <source>
        <dbReference type="ARBA" id="ARBA00009323"/>
    </source>
</evidence>
<comment type="subcellular location">
    <subcellularLocation>
        <location evidence="1">Cell septum</location>
    </subcellularLocation>
</comment>
<keyword evidence="6" id="KW-0131">Cell cycle</keyword>
<keyword evidence="4" id="KW-0749">Sporulation</keyword>
<accession>A0ABW3XSQ6</accession>
<keyword evidence="8" id="KW-1185">Reference proteome</keyword>
<dbReference type="InterPro" id="IPR006776">
    <property type="entry name" value="SsgB"/>
</dbReference>
<organism evidence="7 8">
    <name type="scientific">Streptomyces kaempferi</name>
    <dbReference type="NCBI Taxonomy" id="333725"/>
    <lineage>
        <taxon>Bacteria</taxon>
        <taxon>Bacillati</taxon>
        <taxon>Actinomycetota</taxon>
        <taxon>Actinomycetes</taxon>
        <taxon>Kitasatosporales</taxon>
        <taxon>Streptomycetaceae</taxon>
        <taxon>Streptomyces</taxon>
    </lineage>
</organism>
<evidence type="ECO:0000256" key="6">
    <source>
        <dbReference type="ARBA" id="ARBA00023306"/>
    </source>
</evidence>
<dbReference type="Pfam" id="PF04686">
    <property type="entry name" value="SsgA"/>
    <property type="match status" value="1"/>
</dbReference>
<dbReference type="InterPro" id="IPR038658">
    <property type="entry name" value="SsgB_sf"/>
</dbReference>
<sequence length="146" mass="15427">MNQPFSSAAETTVTCELEVHVVVGGEPQVSLPAGFHYHCSDPYAVRLSIGATSSGTVDWVFALSLLKEGISRPVGEGNVLVSPRRSSHGPIVRIVLRSRLGSAVLDLKASAIADFLDRAQELVPAGTEGSHVDIDHIAALLLTTDE</sequence>
<dbReference type="EMBL" id="JBHTMM010000107">
    <property type="protein sequence ID" value="MFD1312183.1"/>
    <property type="molecule type" value="Genomic_DNA"/>
</dbReference>
<protein>
    <submittedName>
        <fullName evidence="7">SsgA family sporulation/cell division regulator</fullName>
    </submittedName>
</protein>
<gene>
    <name evidence="7" type="ORF">ACFQ5X_41115</name>
</gene>
<evidence type="ECO:0000256" key="3">
    <source>
        <dbReference type="ARBA" id="ARBA00022618"/>
    </source>
</evidence>
<evidence type="ECO:0000256" key="4">
    <source>
        <dbReference type="ARBA" id="ARBA00022969"/>
    </source>
</evidence>
<evidence type="ECO:0000256" key="1">
    <source>
        <dbReference type="ARBA" id="ARBA00004431"/>
    </source>
</evidence>